<evidence type="ECO:0000313" key="4">
    <source>
        <dbReference type="Proteomes" id="UP000281118"/>
    </source>
</evidence>
<keyword evidence="3" id="KW-0378">Hydrolase</keyword>
<feature type="domain" description="Beta-lactamase-related" evidence="2">
    <location>
        <begin position="133"/>
        <end position="417"/>
    </location>
</feature>
<organism evidence="3 4">
    <name type="scientific">Variovorax guangxiensis</name>
    <dbReference type="NCBI Taxonomy" id="1775474"/>
    <lineage>
        <taxon>Bacteria</taxon>
        <taxon>Pseudomonadati</taxon>
        <taxon>Pseudomonadota</taxon>
        <taxon>Betaproteobacteria</taxon>
        <taxon>Burkholderiales</taxon>
        <taxon>Comamonadaceae</taxon>
        <taxon>Variovorax</taxon>
    </lineage>
</organism>
<sequence>MPLSPARTALAAAFTLLAVNTTSAQTPTPPALPDPAATSVDAMGWMKGFPPPPDKLITFDNPAGGVFPRTRWSFSHVRETVPTANVWRGSGAASPLPSAPARFDIEAVTFKPLGGEQTLNFAQMISGTYTDGILVMHRGKVVYEKYFGALTPERPHIAMSVTKSFVGTLAAILADEGKLDPAAPVTKYIPELKDSAYGDATVRQVMDMTVGVHYSENYADPKAEIWDYARAGGMLTQGANYTGPKSFYEFLVTLKKEGEHGDGFAYKTVNAEVLAWIVRRASNQSLADLLSEKIWRRIGAEQDAYFMVDRIGTESGGGGLNTVLRDLARFGETMRNGGRAANGQQAIPKAVVEDIQRGGDPARFVKAGYPLLKGWSYRDMWWVSHNPHGAYMARGIHGQSIYVDPKAEMVIVRYAAHPVAANGANDPLTLPAFQAMAEALMRP</sequence>
<protein>
    <submittedName>
        <fullName evidence="3">Class C beta-lactamase-related serine hydrolase</fullName>
    </submittedName>
</protein>
<evidence type="ECO:0000259" key="2">
    <source>
        <dbReference type="Pfam" id="PF00144"/>
    </source>
</evidence>
<gene>
    <name evidence="3" type="ORF">EJP67_30715</name>
</gene>
<feature type="signal peptide" evidence="1">
    <location>
        <begin position="1"/>
        <end position="24"/>
    </location>
</feature>
<name>A0A3S0XED0_9BURK</name>
<dbReference type="SUPFAM" id="SSF56601">
    <property type="entry name" value="beta-lactamase/transpeptidase-like"/>
    <property type="match status" value="1"/>
</dbReference>
<dbReference type="InterPro" id="IPR050789">
    <property type="entry name" value="Diverse_Enzym_Activities"/>
</dbReference>
<reference evidence="3 4" key="1">
    <citation type="submission" date="2018-12" db="EMBL/GenBank/DDBJ databases">
        <title>The genome sequences of Variovorax guangxiensis DSM 27352.</title>
        <authorList>
            <person name="Gao J."/>
            <person name="Sun J."/>
        </authorList>
    </citation>
    <scope>NUCLEOTIDE SEQUENCE [LARGE SCALE GENOMIC DNA]</scope>
    <source>
        <strain evidence="3 4">DSM 27352</strain>
    </source>
</reference>
<dbReference type="GO" id="GO:0016787">
    <property type="term" value="F:hydrolase activity"/>
    <property type="evidence" value="ECO:0007669"/>
    <property type="project" value="UniProtKB-KW"/>
</dbReference>
<dbReference type="PANTHER" id="PTHR43283:SF7">
    <property type="entry name" value="BETA-LACTAMASE-RELATED DOMAIN-CONTAINING PROTEIN"/>
    <property type="match status" value="1"/>
</dbReference>
<evidence type="ECO:0000256" key="1">
    <source>
        <dbReference type="SAM" id="SignalP"/>
    </source>
</evidence>
<dbReference type="RefSeq" id="WP_126025496.1">
    <property type="nucleotide sequence ID" value="NZ_RXFT01000020.1"/>
</dbReference>
<accession>A0A3S0XED0</accession>
<dbReference type="EMBL" id="RXFT01000020">
    <property type="protein sequence ID" value="RUR71428.1"/>
    <property type="molecule type" value="Genomic_DNA"/>
</dbReference>
<dbReference type="InterPro" id="IPR012338">
    <property type="entry name" value="Beta-lactam/transpept-like"/>
</dbReference>
<dbReference type="AlphaFoldDB" id="A0A3S0XED0"/>
<comment type="caution">
    <text evidence="3">The sequence shown here is derived from an EMBL/GenBank/DDBJ whole genome shotgun (WGS) entry which is preliminary data.</text>
</comment>
<dbReference type="Pfam" id="PF00144">
    <property type="entry name" value="Beta-lactamase"/>
    <property type="match status" value="1"/>
</dbReference>
<evidence type="ECO:0000313" key="3">
    <source>
        <dbReference type="EMBL" id="RUR71428.1"/>
    </source>
</evidence>
<dbReference type="Gene3D" id="3.40.710.10">
    <property type="entry name" value="DD-peptidase/beta-lactamase superfamily"/>
    <property type="match status" value="1"/>
</dbReference>
<dbReference type="InterPro" id="IPR001466">
    <property type="entry name" value="Beta-lactam-related"/>
</dbReference>
<proteinExistence type="predicted"/>
<keyword evidence="1" id="KW-0732">Signal</keyword>
<dbReference type="Proteomes" id="UP000281118">
    <property type="component" value="Unassembled WGS sequence"/>
</dbReference>
<dbReference type="PANTHER" id="PTHR43283">
    <property type="entry name" value="BETA-LACTAMASE-RELATED"/>
    <property type="match status" value="1"/>
</dbReference>
<dbReference type="OrthoDB" id="9814204at2"/>
<feature type="chain" id="PRO_5018622193" evidence="1">
    <location>
        <begin position="25"/>
        <end position="443"/>
    </location>
</feature>